<proteinExistence type="predicted"/>
<keyword evidence="5" id="KW-1185">Reference proteome</keyword>
<gene>
    <name evidence="4" type="ORF">QIT00_03585</name>
</gene>
<name>A0ABT6SRB2_9ACTN</name>
<comment type="caution">
    <text evidence="4">The sequence shown here is derived from an EMBL/GenBank/DDBJ whole genome shotgun (WGS) entry which is preliminary data.</text>
</comment>
<evidence type="ECO:0000313" key="5">
    <source>
        <dbReference type="Proteomes" id="UP001237105"/>
    </source>
</evidence>
<dbReference type="Proteomes" id="UP001237105">
    <property type="component" value="Unassembled WGS sequence"/>
</dbReference>
<dbReference type="InterPro" id="IPR001647">
    <property type="entry name" value="HTH_TetR"/>
</dbReference>
<dbReference type="InterPro" id="IPR009057">
    <property type="entry name" value="Homeodomain-like_sf"/>
</dbReference>
<evidence type="ECO:0000259" key="3">
    <source>
        <dbReference type="PROSITE" id="PS50977"/>
    </source>
</evidence>
<accession>A0ABT6SRB2</accession>
<sequence>MPGRRDEVLDAAVRVLGTKGLRGLTYQAVDRTAGAPAGTTSNHFRSHDLLVTGVVAHLETLDARDWRHFAATAPAGDPEALTQALARVVGHMLGPARHRTAARYALALEGIARPAVREAMSRARTSMIELTSAWLAELGSPAPLDHCTILFDYLDGFLFHQLATAHTPADPEPGIRALLGAFLASPAQS</sequence>
<feature type="domain" description="HTH tetR-type" evidence="3">
    <location>
        <begin position="2"/>
        <end position="62"/>
    </location>
</feature>
<protein>
    <submittedName>
        <fullName evidence="4">TetR family transcriptional regulator</fullName>
    </submittedName>
</protein>
<evidence type="ECO:0000256" key="1">
    <source>
        <dbReference type="ARBA" id="ARBA00023125"/>
    </source>
</evidence>
<evidence type="ECO:0000313" key="4">
    <source>
        <dbReference type="EMBL" id="MDI3417653.1"/>
    </source>
</evidence>
<dbReference type="InterPro" id="IPR041583">
    <property type="entry name" value="TetR_C_31"/>
</dbReference>
<organism evidence="4 5">
    <name type="scientific">Streptomyces luteolus</name>
    <dbReference type="NCBI Taxonomy" id="3043615"/>
    <lineage>
        <taxon>Bacteria</taxon>
        <taxon>Bacillati</taxon>
        <taxon>Actinomycetota</taxon>
        <taxon>Actinomycetes</taxon>
        <taxon>Kitasatosporales</taxon>
        <taxon>Streptomycetaceae</taxon>
        <taxon>Streptomyces</taxon>
    </lineage>
</organism>
<dbReference type="Gene3D" id="1.10.357.10">
    <property type="entry name" value="Tetracycline Repressor, domain 2"/>
    <property type="match status" value="1"/>
</dbReference>
<dbReference type="RefSeq" id="WP_282533577.1">
    <property type="nucleotide sequence ID" value="NZ_JASCIS010000003.1"/>
</dbReference>
<evidence type="ECO:0000256" key="2">
    <source>
        <dbReference type="PROSITE-ProRule" id="PRU00335"/>
    </source>
</evidence>
<dbReference type="SUPFAM" id="SSF46689">
    <property type="entry name" value="Homeodomain-like"/>
    <property type="match status" value="1"/>
</dbReference>
<feature type="DNA-binding region" description="H-T-H motif" evidence="2">
    <location>
        <begin position="25"/>
        <end position="44"/>
    </location>
</feature>
<dbReference type="Pfam" id="PF17940">
    <property type="entry name" value="TetR_C_31"/>
    <property type="match status" value="1"/>
</dbReference>
<reference evidence="4 5" key="1">
    <citation type="submission" date="2023-05" db="EMBL/GenBank/DDBJ databases">
        <title>Draft genome sequence of Streptomyces sp. B-S-A12 isolated from a cave soil in Thailand.</title>
        <authorList>
            <person name="Chamroensaksri N."/>
            <person name="Muangham S."/>
        </authorList>
    </citation>
    <scope>NUCLEOTIDE SEQUENCE [LARGE SCALE GENOMIC DNA]</scope>
    <source>
        <strain evidence="4 5">B-S-A12</strain>
    </source>
</reference>
<dbReference type="EMBL" id="JASCIS010000003">
    <property type="protein sequence ID" value="MDI3417653.1"/>
    <property type="molecule type" value="Genomic_DNA"/>
</dbReference>
<dbReference type="PROSITE" id="PS50977">
    <property type="entry name" value="HTH_TETR_2"/>
    <property type="match status" value="1"/>
</dbReference>
<keyword evidence="1 2" id="KW-0238">DNA-binding</keyword>